<dbReference type="SMART" id="SM00534">
    <property type="entry name" value="MUTSac"/>
    <property type="match status" value="1"/>
</dbReference>
<dbReference type="SUPFAM" id="SSF51294">
    <property type="entry name" value="Hedgehog/intein (Hint) domain"/>
    <property type="match status" value="1"/>
</dbReference>
<evidence type="ECO:0000256" key="2">
    <source>
        <dbReference type="ARBA" id="ARBA00022741"/>
    </source>
</evidence>
<dbReference type="Pfam" id="PF00488">
    <property type="entry name" value="MutS_V"/>
    <property type="match status" value="1"/>
</dbReference>
<evidence type="ECO:0000256" key="1">
    <source>
        <dbReference type="ARBA" id="ARBA00006271"/>
    </source>
</evidence>
<dbReference type="SUPFAM" id="SSF52540">
    <property type="entry name" value="P-loop containing nucleoside triphosphate hydrolases"/>
    <property type="match status" value="2"/>
</dbReference>
<protein>
    <submittedName>
        <fullName evidence="9">Intein-containing muts protein</fullName>
    </submittedName>
</protein>
<dbReference type="InterPro" id="IPR007696">
    <property type="entry name" value="DNA_mismatch_repair_MutS_core"/>
</dbReference>
<feature type="region of interest" description="Disordered" evidence="7">
    <location>
        <begin position="80"/>
        <end position="101"/>
    </location>
</feature>
<sequence length="1311" mass="151742">MEEIDQIYFVTIYQTKKLGIAFYNSRTSIIKSLETQENKEDFSVLKLLLFKTNPWKIITNSRAEENFIQILRGKWKSKKENKENNENNENNQNNNENNPSLLLGADEEEIDETNSKIIFMKQADFDYQSAKKRILNLNLASAPKSDLKKKIYLSSLLDFSNKLMIQAIGALLLFLIRNRIDFELDDDEEDLPILDLQMITLDGILLMDQTSYKALSIFNTENHPSFQGIGHAKEGLSLFSLLNRTSSVSSKRLLKSWMMNPIIDLQILQDRLNSIDYFLSFDGMELINKLVPSIKHIKDLREMIKKMRLSQNTTKDWVAFYRTLFHFRQILQISFHHFGLNMEDSDLSSQSSQSPSFTSESFSNFEEDEEEKKSNESRRSKKRKATKKSQKAQNLKIFQKLSNFPYQKTDQIFRELTSTLDFVESKKNDRVAVRKGINEKLDRAKDIYESLGDLLTEIGSQEIATIPPQLNIQELHIVYFPQLGYLVAIPRSCFVSDQVSHPNDSEMKTSFAEKSSISSNQEENYQTYSSTILQTVSKQGETLTSVSPTKESSTIDYLQIPHFEFQFSTEENSYFKSSRTRELDRVIGDIYGEIIDLETSIVRSLESFLLLNSKILIEITDISTELDCLISLSIVSHENNFSRPQLTQEPVINIQKGRHPLQELCVPDSFIPNDTSISGDQGLIQLITGPNSSGKCLVGDTLLFSQFGILELSELKPQQAKMDQFSPIQIQIQIQSYTGQNEPLFFFQRNVSSTIKIFSKKGFQIQGTQDHKILCYSKFLFHWKKFSDIRKGDWIVLMNNSQIWGKNNRIQIKSKQNENSSFKITTDLAELFGILLSNNCQIMLDQKIVFNTKKKECLSRFSALFTKLVPENQIKMKFWKDHHLYYCEMENRTTQNFLEMNEEMRKLFANGKKERKKRKLKRRMIPSFILQSPSHLIISFLKGFFIEEINRKLLFTTENDRISIEINSLKLSNQIQLIFLNLGIILKRKYLPNKCSQIEFCSGNWRKFTNLISTLEKRNIFLVKPELFLDQVKMIKKLDKEINVYDLSMKNEDHSYIANGFVSHNSTYLKQVGLIIFLAHIGSFVPAESAKIGLVDRFFTRINSNESVSVDQSSFMLDLSQISQMLANSTSKSLVLIDEFGKGTNTNEGIALLASVINHLTRREKLCPRSIITTHFMELFEMKLLPEKGISFFCMEVIIQDSNFQMRNEKSEIEKSKIPENIVFVYRTKPGRSLTSYGTYIAKMAGFPDRLIQRSIEIAKIIHSNGEILPLNPEENFYQQEKQKSIVEKFMNFDCKNGDILKFLNEIQKKN</sequence>
<evidence type="ECO:0000313" key="10">
    <source>
        <dbReference type="Proteomes" id="UP001149090"/>
    </source>
</evidence>
<keyword evidence="5" id="KW-0651">Protein splicing</keyword>
<reference evidence="9" key="1">
    <citation type="submission" date="2022-10" db="EMBL/GenBank/DDBJ databases">
        <title>Novel sulphate-reducing endosymbionts in the free-living metamonad Anaeramoeba.</title>
        <authorList>
            <person name="Jerlstrom-Hultqvist J."/>
            <person name="Cepicka I."/>
            <person name="Gallot-Lavallee L."/>
            <person name="Salas-Leiva D."/>
            <person name="Curtis B.A."/>
            <person name="Zahonova K."/>
            <person name="Pipaliya S."/>
            <person name="Dacks J."/>
            <person name="Roger A.J."/>
        </authorList>
    </citation>
    <scope>NUCLEOTIDE SEQUENCE</scope>
    <source>
        <strain evidence="9">BMAN</strain>
    </source>
</reference>
<dbReference type="Gene3D" id="3.40.50.300">
    <property type="entry name" value="P-loop containing nucleotide triphosphate hydrolases"/>
    <property type="match status" value="2"/>
</dbReference>
<dbReference type="InterPro" id="IPR000432">
    <property type="entry name" value="DNA_mismatch_repair_MutS_C"/>
</dbReference>
<proteinExistence type="inferred from homology"/>
<dbReference type="GO" id="GO:0005634">
    <property type="term" value="C:nucleus"/>
    <property type="evidence" value="ECO:0007669"/>
    <property type="project" value="TreeGrafter"/>
</dbReference>
<keyword evidence="3" id="KW-0068">Autocatalytic cleavage</keyword>
<comment type="caution">
    <text evidence="9">The sequence shown here is derived from an EMBL/GenBank/DDBJ whole genome shotgun (WGS) entry which is preliminary data.</text>
</comment>
<dbReference type="InterPro" id="IPR036844">
    <property type="entry name" value="Hint_dom_sf"/>
</dbReference>
<dbReference type="InterPro" id="IPR036187">
    <property type="entry name" value="DNA_mismatch_repair_MutS_sf"/>
</dbReference>
<dbReference type="PROSITE" id="PS50818">
    <property type="entry name" value="INTEIN_C_TER"/>
    <property type="match status" value="1"/>
</dbReference>
<dbReference type="InterPro" id="IPR006141">
    <property type="entry name" value="Intein_N"/>
</dbReference>
<evidence type="ECO:0000256" key="7">
    <source>
        <dbReference type="SAM" id="MobiDB-lite"/>
    </source>
</evidence>
<dbReference type="InterPro" id="IPR045076">
    <property type="entry name" value="MutS"/>
</dbReference>
<dbReference type="GO" id="GO:0030983">
    <property type="term" value="F:mismatched DNA binding"/>
    <property type="evidence" value="ECO:0007669"/>
    <property type="project" value="InterPro"/>
</dbReference>
<dbReference type="InterPro" id="IPR003586">
    <property type="entry name" value="Hint_dom_C"/>
</dbReference>
<dbReference type="InterPro" id="IPR027434">
    <property type="entry name" value="Homing_endonucl"/>
</dbReference>
<dbReference type="GO" id="GO:0051026">
    <property type="term" value="P:chiasma assembly"/>
    <property type="evidence" value="ECO:0007669"/>
    <property type="project" value="TreeGrafter"/>
</dbReference>
<dbReference type="GO" id="GO:0140664">
    <property type="term" value="F:ATP-dependent DNA damage sensor activity"/>
    <property type="evidence" value="ECO:0007669"/>
    <property type="project" value="InterPro"/>
</dbReference>
<feature type="domain" description="DOD-type homing endonuclease" evidence="8">
    <location>
        <begin position="831"/>
        <end position="984"/>
    </location>
</feature>
<dbReference type="PANTHER" id="PTHR11361">
    <property type="entry name" value="DNA MISMATCH REPAIR PROTEIN MUTS FAMILY MEMBER"/>
    <property type="match status" value="1"/>
</dbReference>
<dbReference type="GO" id="GO:0004519">
    <property type="term" value="F:endonuclease activity"/>
    <property type="evidence" value="ECO:0007669"/>
    <property type="project" value="InterPro"/>
</dbReference>
<dbReference type="SMART" id="SM00305">
    <property type="entry name" value="HintC"/>
    <property type="match status" value="1"/>
</dbReference>
<evidence type="ECO:0000259" key="8">
    <source>
        <dbReference type="PROSITE" id="PS50819"/>
    </source>
</evidence>
<dbReference type="PANTHER" id="PTHR11361:SF20">
    <property type="entry name" value="MUTS PROTEIN HOMOLOG 5"/>
    <property type="match status" value="1"/>
</dbReference>
<keyword evidence="2" id="KW-0547">Nucleotide-binding</keyword>
<name>A0A9Q0RA43_ANAIG</name>
<gene>
    <name evidence="9" type="ORF">M0811_09429</name>
</gene>
<dbReference type="OrthoDB" id="29596at2759"/>
<accession>A0A9Q0RA43</accession>
<dbReference type="SUPFAM" id="SSF48334">
    <property type="entry name" value="DNA repair protein MutS, domain III"/>
    <property type="match status" value="1"/>
</dbReference>
<dbReference type="GO" id="GO:0006298">
    <property type="term" value="P:mismatch repair"/>
    <property type="evidence" value="ECO:0007669"/>
    <property type="project" value="InterPro"/>
</dbReference>
<dbReference type="EMBL" id="JAPDFW010000080">
    <property type="protein sequence ID" value="KAJ5072732.1"/>
    <property type="molecule type" value="Genomic_DNA"/>
</dbReference>
<feature type="compositionally biased region" description="Basic residues" evidence="7">
    <location>
        <begin position="379"/>
        <end position="390"/>
    </location>
</feature>
<dbReference type="GO" id="GO:0005524">
    <property type="term" value="F:ATP binding"/>
    <property type="evidence" value="ECO:0007669"/>
    <property type="project" value="UniProtKB-KW"/>
</dbReference>
<dbReference type="PROSITE" id="PS50817">
    <property type="entry name" value="INTEIN_N_TER"/>
    <property type="match status" value="1"/>
</dbReference>
<dbReference type="PROSITE" id="PS50819">
    <property type="entry name" value="INTEIN_ENDONUCLEASE"/>
    <property type="match status" value="1"/>
</dbReference>
<evidence type="ECO:0000256" key="5">
    <source>
        <dbReference type="ARBA" id="ARBA00023000"/>
    </source>
</evidence>
<dbReference type="Gene3D" id="2.170.16.10">
    <property type="entry name" value="Hedgehog/Intein (Hint) domain"/>
    <property type="match status" value="2"/>
</dbReference>
<dbReference type="Gene3D" id="1.10.1420.10">
    <property type="match status" value="1"/>
</dbReference>
<dbReference type="Pfam" id="PF05192">
    <property type="entry name" value="MutS_III"/>
    <property type="match status" value="1"/>
</dbReference>
<dbReference type="GO" id="GO:0016539">
    <property type="term" value="P:intein-mediated protein splicing"/>
    <property type="evidence" value="ECO:0007669"/>
    <property type="project" value="InterPro"/>
</dbReference>
<dbReference type="InterPro" id="IPR004042">
    <property type="entry name" value="Intein_endonuc_central"/>
</dbReference>
<keyword evidence="4" id="KW-0067">ATP-binding</keyword>
<evidence type="ECO:0000313" key="9">
    <source>
        <dbReference type="EMBL" id="KAJ5072732.1"/>
    </source>
</evidence>
<keyword evidence="10" id="KW-1185">Reference proteome</keyword>
<dbReference type="InterPro" id="IPR027417">
    <property type="entry name" value="P-loop_NTPase"/>
</dbReference>
<dbReference type="InterPro" id="IPR030934">
    <property type="entry name" value="Intein_C"/>
</dbReference>
<dbReference type="PROSITE" id="PS00486">
    <property type="entry name" value="DNA_MISMATCH_REPAIR_2"/>
    <property type="match status" value="1"/>
</dbReference>
<feature type="compositionally biased region" description="Low complexity" evidence="7">
    <location>
        <begin position="349"/>
        <end position="364"/>
    </location>
</feature>
<dbReference type="Gene3D" id="3.10.28.10">
    <property type="entry name" value="Homing endonucleases"/>
    <property type="match status" value="1"/>
</dbReference>
<evidence type="ECO:0000256" key="4">
    <source>
        <dbReference type="ARBA" id="ARBA00022840"/>
    </source>
</evidence>
<dbReference type="SMART" id="SM00533">
    <property type="entry name" value="MUTSd"/>
    <property type="match status" value="1"/>
</dbReference>
<dbReference type="NCBIfam" id="TIGR01443">
    <property type="entry name" value="intein_Cterm"/>
    <property type="match status" value="1"/>
</dbReference>
<comment type="similarity">
    <text evidence="1">Belongs to the DNA mismatch repair MutS family.</text>
</comment>
<feature type="compositionally biased region" description="Low complexity" evidence="7">
    <location>
        <begin position="87"/>
        <end position="98"/>
    </location>
</feature>
<keyword evidence="6" id="KW-0238">DNA-binding</keyword>
<dbReference type="Proteomes" id="UP001149090">
    <property type="component" value="Unassembled WGS sequence"/>
</dbReference>
<organism evidence="9 10">
    <name type="scientific">Anaeramoeba ignava</name>
    <name type="common">Anaerobic marine amoeba</name>
    <dbReference type="NCBI Taxonomy" id="1746090"/>
    <lineage>
        <taxon>Eukaryota</taxon>
        <taxon>Metamonada</taxon>
        <taxon>Anaeramoebidae</taxon>
        <taxon>Anaeramoeba</taxon>
    </lineage>
</organism>
<evidence type="ECO:0000256" key="3">
    <source>
        <dbReference type="ARBA" id="ARBA00022813"/>
    </source>
</evidence>
<evidence type="ECO:0000256" key="6">
    <source>
        <dbReference type="ARBA" id="ARBA00023125"/>
    </source>
</evidence>
<feature type="region of interest" description="Disordered" evidence="7">
    <location>
        <begin position="349"/>
        <end position="391"/>
    </location>
</feature>